<dbReference type="InterPro" id="IPR042099">
    <property type="entry name" value="ANL_N_sf"/>
</dbReference>
<dbReference type="SUPFAM" id="SSF56801">
    <property type="entry name" value="Acetyl-CoA synthetase-like"/>
    <property type="match status" value="1"/>
</dbReference>
<reference evidence="4 5" key="1">
    <citation type="submission" date="2021-02" db="EMBL/GenBank/DDBJ databases">
        <title>Genome assembly of Pseudopithomyces chartarum.</title>
        <authorList>
            <person name="Jauregui R."/>
            <person name="Singh J."/>
            <person name="Voisey C."/>
        </authorList>
    </citation>
    <scope>NUCLEOTIDE SEQUENCE [LARGE SCALE GENOMIC DNA]</scope>
    <source>
        <strain evidence="4 5">AGR01</strain>
    </source>
</reference>
<accession>A0AAN6RBW3</accession>
<gene>
    <name evidence="4" type="ORF">GRF29_216g1303834</name>
</gene>
<keyword evidence="1" id="KW-0596">Phosphopantetheine</keyword>
<feature type="domain" description="AMP-dependent synthetase/ligase" evidence="3">
    <location>
        <begin position="23"/>
        <end position="151"/>
    </location>
</feature>
<dbReference type="PANTHER" id="PTHR43439">
    <property type="entry name" value="PHENYLACETATE-COENZYME A LIGASE"/>
    <property type="match status" value="1"/>
</dbReference>
<evidence type="ECO:0000313" key="4">
    <source>
        <dbReference type="EMBL" id="KAK3197789.1"/>
    </source>
</evidence>
<comment type="caution">
    <text evidence="4">The sequence shown here is derived from an EMBL/GenBank/DDBJ whole genome shotgun (WGS) entry which is preliminary data.</text>
</comment>
<keyword evidence="5" id="KW-1185">Reference proteome</keyword>
<evidence type="ECO:0000259" key="3">
    <source>
        <dbReference type="Pfam" id="PF00501"/>
    </source>
</evidence>
<keyword evidence="2" id="KW-0597">Phosphoprotein</keyword>
<protein>
    <recommendedName>
        <fullName evidence="3">AMP-dependent synthetase/ligase domain-containing protein</fullName>
    </recommendedName>
</protein>
<evidence type="ECO:0000313" key="5">
    <source>
        <dbReference type="Proteomes" id="UP001280581"/>
    </source>
</evidence>
<dbReference type="Gene3D" id="3.40.50.12780">
    <property type="entry name" value="N-terminal domain of ligase-like"/>
    <property type="match status" value="1"/>
</dbReference>
<dbReference type="AlphaFoldDB" id="A0AAN6RBW3"/>
<dbReference type="InterPro" id="IPR000873">
    <property type="entry name" value="AMP-dep_synth/lig_dom"/>
</dbReference>
<dbReference type="PANTHER" id="PTHR43439:SF2">
    <property type="entry name" value="ENZYME, PUTATIVE (JCVI)-RELATED"/>
    <property type="match status" value="1"/>
</dbReference>
<dbReference type="Pfam" id="PF23562">
    <property type="entry name" value="AMP-binding_C_3"/>
    <property type="match status" value="1"/>
</dbReference>
<dbReference type="Pfam" id="PF00501">
    <property type="entry name" value="AMP-binding"/>
    <property type="match status" value="1"/>
</dbReference>
<name>A0AAN6RBW3_9PLEO</name>
<evidence type="ECO:0000256" key="2">
    <source>
        <dbReference type="ARBA" id="ARBA00022553"/>
    </source>
</evidence>
<dbReference type="Proteomes" id="UP001280581">
    <property type="component" value="Unassembled WGS sequence"/>
</dbReference>
<organism evidence="4 5">
    <name type="scientific">Pseudopithomyces chartarum</name>
    <dbReference type="NCBI Taxonomy" id="1892770"/>
    <lineage>
        <taxon>Eukaryota</taxon>
        <taxon>Fungi</taxon>
        <taxon>Dikarya</taxon>
        <taxon>Ascomycota</taxon>
        <taxon>Pezizomycotina</taxon>
        <taxon>Dothideomycetes</taxon>
        <taxon>Pleosporomycetidae</taxon>
        <taxon>Pleosporales</taxon>
        <taxon>Massarineae</taxon>
        <taxon>Didymosphaeriaceae</taxon>
        <taxon>Pseudopithomyces</taxon>
    </lineage>
</organism>
<evidence type="ECO:0000256" key="1">
    <source>
        <dbReference type="ARBA" id="ARBA00022450"/>
    </source>
</evidence>
<dbReference type="InterPro" id="IPR051414">
    <property type="entry name" value="Adenylate-forming_Reductase"/>
</dbReference>
<proteinExistence type="predicted"/>
<sequence length="295" mass="33375">MCSLDAAELMPDASEGTMNRHFDRRKWYTPLPSLHFVGMTVSLQFPVFLRATVVIGPVTPGPTSPQLARDVLKYSKAQGALLPPALIDGLCEEREGLQSLRNLDYLYFAGAPLTQRSAEKLIQHVPVKPAMGSTEAGAYFLRIMDRDDWKYYSFRPGMVVELQHATDNMYEAVFVRKPEVETWQENLYVADMKTAMISSHPELSAVLIGGQGKLKPYLLVEWKKNFPLTPQEEADVVATLIEEANKTYSDLVKLTPELVLFTRPDKDLVRTVKGTISRMESEDCYQGEIDHLYHF</sequence>
<dbReference type="EMBL" id="WVTA01000018">
    <property type="protein sequence ID" value="KAK3197789.1"/>
    <property type="molecule type" value="Genomic_DNA"/>
</dbReference>